<dbReference type="HAMAP" id="MF_01866">
    <property type="entry name" value="UPF0745"/>
    <property type="match status" value="1"/>
</dbReference>
<gene>
    <name evidence="3" type="ORF">MARGE09_P0976</name>
</gene>
<dbReference type="RefSeq" id="WP_236986261.1">
    <property type="nucleotide sequence ID" value="NZ_AP023086.1"/>
</dbReference>
<dbReference type="InterPro" id="IPR027354">
    <property type="entry name" value="YcgL_dom"/>
</dbReference>
<dbReference type="PANTHER" id="PTHR38109">
    <property type="entry name" value="PROTEIN YCGL"/>
    <property type="match status" value="1"/>
</dbReference>
<dbReference type="AlphaFoldDB" id="A0AAN1WFR1"/>
<accession>A0AAN1WFR1</accession>
<evidence type="ECO:0000313" key="3">
    <source>
        <dbReference type="EMBL" id="BCD96776.1"/>
    </source>
</evidence>
<dbReference type="PANTHER" id="PTHR38109:SF1">
    <property type="entry name" value="PROTEIN YCGL"/>
    <property type="match status" value="1"/>
</dbReference>
<dbReference type="KEGG" id="marq:MARGE09_P0976"/>
<reference evidence="3 4" key="1">
    <citation type="journal article" date="2022" name="IScience">
        <title>An ultrasensitive nanofiber-based assay for enzymatic hydrolysis and deep-sea microbial degradation of cellulose.</title>
        <authorList>
            <person name="Tsudome M."/>
            <person name="Tachioka M."/>
            <person name="Miyazaki M."/>
            <person name="Uchimura K."/>
            <person name="Tsuda M."/>
            <person name="Takaki Y."/>
            <person name="Deguchi S."/>
        </authorList>
    </citation>
    <scope>NUCLEOTIDE SEQUENCE [LARGE SCALE GENOMIC DNA]</scope>
    <source>
        <strain evidence="3 4">GE09</strain>
    </source>
</reference>
<sequence>MTQKIICDIYRSAKKDGLYLYVPKLKGLADVPEALLDMFGQPQLAFSMVLTPQKQLVKEDITKVLAALNEKGYFLQLPPVNEDDYMQAVNQHNSKLAK</sequence>
<organism evidence="3 4">
    <name type="scientific">Marinagarivorans cellulosilyticus</name>
    <dbReference type="NCBI Taxonomy" id="2721545"/>
    <lineage>
        <taxon>Bacteria</taxon>
        <taxon>Pseudomonadati</taxon>
        <taxon>Pseudomonadota</taxon>
        <taxon>Gammaproteobacteria</taxon>
        <taxon>Cellvibrionales</taxon>
        <taxon>Cellvibrionaceae</taxon>
        <taxon>Marinagarivorans</taxon>
    </lineage>
</organism>
<protein>
    <recommendedName>
        <fullName evidence="1">YcgL domain-containing protein MARGE09_P0976</fullName>
    </recommendedName>
</protein>
<evidence type="ECO:0000259" key="2">
    <source>
        <dbReference type="PROSITE" id="PS51648"/>
    </source>
</evidence>
<dbReference type="Gene3D" id="3.10.510.20">
    <property type="entry name" value="YcgL domain"/>
    <property type="match status" value="1"/>
</dbReference>
<dbReference type="Proteomes" id="UP001320119">
    <property type="component" value="Chromosome"/>
</dbReference>
<dbReference type="EMBL" id="AP023086">
    <property type="protein sequence ID" value="BCD96776.1"/>
    <property type="molecule type" value="Genomic_DNA"/>
</dbReference>
<dbReference type="SUPFAM" id="SSF160191">
    <property type="entry name" value="YcgL-like"/>
    <property type="match status" value="1"/>
</dbReference>
<keyword evidence="4" id="KW-1185">Reference proteome</keyword>
<name>A0AAN1WFR1_9GAMM</name>
<proteinExistence type="inferred from homology"/>
<evidence type="ECO:0000256" key="1">
    <source>
        <dbReference type="HAMAP-Rule" id="MF_01866"/>
    </source>
</evidence>
<dbReference type="InterPro" id="IPR038068">
    <property type="entry name" value="YcgL-like_sf"/>
</dbReference>
<dbReference type="Pfam" id="PF05166">
    <property type="entry name" value="YcgL"/>
    <property type="match status" value="1"/>
</dbReference>
<feature type="domain" description="YcgL" evidence="2">
    <location>
        <begin position="5"/>
        <end position="89"/>
    </location>
</feature>
<evidence type="ECO:0000313" key="4">
    <source>
        <dbReference type="Proteomes" id="UP001320119"/>
    </source>
</evidence>
<dbReference type="PROSITE" id="PS51648">
    <property type="entry name" value="YCGL"/>
    <property type="match status" value="1"/>
</dbReference>